<dbReference type="GO" id="GO:0003779">
    <property type="term" value="F:actin binding"/>
    <property type="evidence" value="ECO:0000318"/>
    <property type="project" value="GO_Central"/>
</dbReference>
<proteinExistence type="predicted"/>
<dbReference type="Pfam" id="PF04841">
    <property type="entry name" value="Vps16_N"/>
    <property type="match status" value="1"/>
</dbReference>
<dbReference type="Proteomes" id="UP000235145">
    <property type="component" value="Unassembled WGS sequence"/>
</dbReference>
<evidence type="ECO:0000313" key="2">
    <source>
        <dbReference type="EMBL" id="KAJ0197045.1"/>
    </source>
</evidence>
<dbReference type="AlphaFoldDB" id="A0A9R1UZS6"/>
<dbReference type="GO" id="GO:0042144">
    <property type="term" value="P:vacuole fusion, non-autophagic"/>
    <property type="evidence" value="ECO:0000318"/>
    <property type="project" value="GO_Central"/>
</dbReference>
<dbReference type="EMBL" id="NBSK02000007">
    <property type="protein sequence ID" value="KAJ0197045.1"/>
    <property type="molecule type" value="Genomic_DNA"/>
</dbReference>
<organism evidence="2 3">
    <name type="scientific">Lactuca sativa</name>
    <name type="common">Garden lettuce</name>
    <dbReference type="NCBI Taxonomy" id="4236"/>
    <lineage>
        <taxon>Eukaryota</taxon>
        <taxon>Viridiplantae</taxon>
        <taxon>Streptophyta</taxon>
        <taxon>Embryophyta</taxon>
        <taxon>Tracheophyta</taxon>
        <taxon>Spermatophyta</taxon>
        <taxon>Magnoliopsida</taxon>
        <taxon>eudicotyledons</taxon>
        <taxon>Gunneridae</taxon>
        <taxon>Pentapetalae</taxon>
        <taxon>asterids</taxon>
        <taxon>campanulids</taxon>
        <taxon>Asterales</taxon>
        <taxon>Asteraceae</taxon>
        <taxon>Cichorioideae</taxon>
        <taxon>Cichorieae</taxon>
        <taxon>Lactucinae</taxon>
        <taxon>Lactuca</taxon>
    </lineage>
</organism>
<dbReference type="GO" id="GO:0005768">
    <property type="term" value="C:endosome"/>
    <property type="evidence" value="ECO:0000318"/>
    <property type="project" value="GO_Central"/>
</dbReference>
<accession>A0A9R1UZS6</accession>
<evidence type="ECO:0000313" key="3">
    <source>
        <dbReference type="Proteomes" id="UP000235145"/>
    </source>
</evidence>
<dbReference type="InterPro" id="IPR016534">
    <property type="entry name" value="VPS16"/>
</dbReference>
<reference evidence="2 3" key="1">
    <citation type="journal article" date="2017" name="Nat. Commun.">
        <title>Genome assembly with in vitro proximity ligation data and whole-genome triplication in lettuce.</title>
        <authorList>
            <person name="Reyes-Chin-Wo S."/>
            <person name="Wang Z."/>
            <person name="Yang X."/>
            <person name="Kozik A."/>
            <person name="Arikit S."/>
            <person name="Song C."/>
            <person name="Xia L."/>
            <person name="Froenicke L."/>
            <person name="Lavelle D.O."/>
            <person name="Truco M.J."/>
            <person name="Xia R."/>
            <person name="Zhu S."/>
            <person name="Xu C."/>
            <person name="Xu H."/>
            <person name="Xu X."/>
            <person name="Cox K."/>
            <person name="Korf I."/>
            <person name="Meyers B.C."/>
            <person name="Michelmore R.W."/>
        </authorList>
    </citation>
    <scope>NUCLEOTIDE SEQUENCE [LARGE SCALE GENOMIC DNA]</scope>
    <source>
        <strain evidence="3">cv. Salinas</strain>
        <tissue evidence="2">Seedlings</tissue>
    </source>
</reference>
<evidence type="ECO:0000259" key="1">
    <source>
        <dbReference type="Pfam" id="PF04841"/>
    </source>
</evidence>
<dbReference type="GO" id="GO:0016197">
    <property type="term" value="P:endosomal transport"/>
    <property type="evidence" value="ECO:0000318"/>
    <property type="project" value="GO_Central"/>
</dbReference>
<sequence>MRVLTDVLFLNIQVILFIDYRIGIIYIFALCIFQALSLNKYDDEPLLKSCGVSKSNNFTVYGVANPTVDLLNKLKNGIDVQDFDNTKSVSLSSGDLIAQAKKFEGPLSVKANVVVEALEGKSTLAPKQLVWCGMDNVLLYWDYMLLMVGPCGDPVFYLYDEPVILIPECDGARILSNSNIEFLQRVPASTESIFKIGSTEPTTLLYDALDHFDRRNAKVGQKSKPEAVEVCVDAARHEFDPSLQQTLPRVASYGQAFCRYLKNSEENLNLQITDEIWENLDSRMDDRRISLFSACGRLVISSDGVWDALSTESALECSRGLALESATAQIVKVRKQKKS</sequence>
<name>A0A9R1UZS6_LACSA</name>
<gene>
    <name evidence="2" type="ORF">LSAT_V11C700348050</name>
</gene>
<comment type="caution">
    <text evidence="2">The sequence shown here is derived from an EMBL/GenBank/DDBJ whole genome shotgun (WGS) entry which is preliminary data.</text>
</comment>
<keyword evidence="3" id="KW-1185">Reference proteome</keyword>
<dbReference type="InterPro" id="IPR006926">
    <property type="entry name" value="Vps16_N"/>
</dbReference>
<dbReference type="PANTHER" id="PTHR12811:SF0">
    <property type="entry name" value="VACUOLAR PROTEIN SORTING-ASSOCIATED PROTEIN 16 HOMOLOG"/>
    <property type="match status" value="1"/>
</dbReference>
<protein>
    <recommendedName>
        <fullName evidence="1">Vps16 N-terminal domain-containing protein</fullName>
    </recommendedName>
</protein>
<dbReference type="GO" id="GO:0006886">
    <property type="term" value="P:intracellular protein transport"/>
    <property type="evidence" value="ECO:0007669"/>
    <property type="project" value="InterPro"/>
</dbReference>
<dbReference type="PANTHER" id="PTHR12811">
    <property type="entry name" value="VACUOLAR PROTEIN SORTING VPS16"/>
    <property type="match status" value="1"/>
</dbReference>
<feature type="domain" description="Vps16 N-terminal" evidence="1">
    <location>
        <begin position="125"/>
        <end position="262"/>
    </location>
</feature>
<dbReference type="GO" id="GO:0030897">
    <property type="term" value="C:HOPS complex"/>
    <property type="evidence" value="ECO:0000318"/>
    <property type="project" value="GO_Central"/>
</dbReference>